<organism evidence="7 8">
    <name type="scientific">Caproicibacterium amylolyticum</name>
    <dbReference type="NCBI Taxonomy" id="2766537"/>
    <lineage>
        <taxon>Bacteria</taxon>
        <taxon>Bacillati</taxon>
        <taxon>Bacillota</taxon>
        <taxon>Clostridia</taxon>
        <taxon>Eubacteriales</taxon>
        <taxon>Oscillospiraceae</taxon>
        <taxon>Caproicibacterium</taxon>
    </lineage>
</organism>
<accession>A0A7G9WEQ6</accession>
<dbReference type="Gene3D" id="2.10.109.10">
    <property type="entry name" value="Umud Fragment, subunit A"/>
    <property type="match status" value="1"/>
</dbReference>
<protein>
    <recommendedName>
        <fullName evidence="4">Signal peptidase I</fullName>
        <ecNumber evidence="4">3.4.21.89</ecNumber>
    </recommendedName>
</protein>
<dbReference type="PRINTS" id="PR00727">
    <property type="entry name" value="LEADERPTASE"/>
</dbReference>
<dbReference type="KEGG" id="caml:H6X83_09405"/>
<proteinExistence type="inferred from homology"/>
<dbReference type="InterPro" id="IPR000223">
    <property type="entry name" value="Pept_S26A_signal_pept_1"/>
</dbReference>
<dbReference type="CDD" id="cd06530">
    <property type="entry name" value="S26_SPase_I"/>
    <property type="match status" value="1"/>
</dbReference>
<dbReference type="InterPro" id="IPR036286">
    <property type="entry name" value="LexA/Signal_pep-like_sf"/>
</dbReference>
<dbReference type="PANTHER" id="PTHR43390">
    <property type="entry name" value="SIGNAL PEPTIDASE I"/>
    <property type="match status" value="1"/>
</dbReference>
<evidence type="ECO:0000313" key="7">
    <source>
        <dbReference type="EMBL" id="QNO17168.1"/>
    </source>
</evidence>
<comment type="similarity">
    <text evidence="2 4">Belongs to the peptidase S26 family.</text>
</comment>
<dbReference type="Pfam" id="PF10502">
    <property type="entry name" value="Peptidase_S26"/>
    <property type="match status" value="1"/>
</dbReference>
<dbReference type="GO" id="GO:0006465">
    <property type="term" value="P:signal peptide processing"/>
    <property type="evidence" value="ECO:0007669"/>
    <property type="project" value="InterPro"/>
</dbReference>
<keyword evidence="4" id="KW-0472">Membrane</keyword>
<dbReference type="Proteomes" id="UP000516046">
    <property type="component" value="Chromosome"/>
</dbReference>
<dbReference type="EC" id="3.4.21.89" evidence="4"/>
<dbReference type="AlphaFoldDB" id="A0A7G9WEQ6"/>
<gene>
    <name evidence="7" type="primary">lepB</name>
    <name evidence="7" type="ORF">H6X83_09405</name>
</gene>
<comment type="catalytic activity">
    <reaction evidence="4">
        <text>Cleavage of hydrophobic, N-terminal signal or leader sequences from secreted and periplasmic proteins.</text>
        <dbReference type="EC" id="3.4.21.89"/>
    </reaction>
</comment>
<keyword evidence="8" id="KW-1185">Reference proteome</keyword>
<keyword evidence="4" id="KW-0645">Protease</keyword>
<evidence type="ECO:0000256" key="4">
    <source>
        <dbReference type="RuleBase" id="RU362042"/>
    </source>
</evidence>
<dbReference type="GO" id="GO:0005886">
    <property type="term" value="C:plasma membrane"/>
    <property type="evidence" value="ECO:0007669"/>
    <property type="project" value="UniProtKB-SubCell"/>
</dbReference>
<evidence type="ECO:0000256" key="5">
    <source>
        <dbReference type="SAM" id="MobiDB-lite"/>
    </source>
</evidence>
<comment type="subcellular location">
    <subcellularLocation>
        <location evidence="1">Cell membrane</location>
        <topology evidence="1">Single-pass type II membrane protein</topology>
    </subcellularLocation>
    <subcellularLocation>
        <location evidence="4">Membrane</location>
        <topology evidence="4">Single-pass type II membrane protein</topology>
    </subcellularLocation>
</comment>
<reference evidence="7 8" key="1">
    <citation type="submission" date="2020-08" db="EMBL/GenBank/DDBJ databases">
        <authorList>
            <person name="Ren C."/>
            <person name="Gu Y."/>
            <person name="Xu Y."/>
        </authorList>
    </citation>
    <scope>NUCLEOTIDE SEQUENCE [LARGE SCALE GENOMIC DNA]</scope>
    <source>
        <strain evidence="7 8">LBM18003</strain>
    </source>
</reference>
<keyword evidence="4 7" id="KW-0378">Hydrolase</keyword>
<evidence type="ECO:0000256" key="3">
    <source>
        <dbReference type="PIRSR" id="PIRSR600223-1"/>
    </source>
</evidence>
<evidence type="ECO:0000259" key="6">
    <source>
        <dbReference type="Pfam" id="PF10502"/>
    </source>
</evidence>
<feature type="active site" evidence="3">
    <location>
        <position position="64"/>
    </location>
</feature>
<dbReference type="SUPFAM" id="SSF51306">
    <property type="entry name" value="LexA/Signal peptidase"/>
    <property type="match status" value="1"/>
</dbReference>
<feature type="region of interest" description="Disordered" evidence="5">
    <location>
        <begin position="1"/>
        <end position="28"/>
    </location>
</feature>
<dbReference type="RefSeq" id="WP_212506236.1">
    <property type="nucleotide sequence ID" value="NZ_CP060696.1"/>
</dbReference>
<keyword evidence="4" id="KW-1133">Transmembrane helix</keyword>
<dbReference type="GO" id="GO:0004252">
    <property type="term" value="F:serine-type endopeptidase activity"/>
    <property type="evidence" value="ECO:0007669"/>
    <property type="project" value="InterPro"/>
</dbReference>
<feature type="domain" description="Peptidase S26" evidence="6">
    <location>
        <begin position="35"/>
        <end position="184"/>
    </location>
</feature>
<feature type="active site" evidence="3">
    <location>
        <position position="104"/>
    </location>
</feature>
<dbReference type="PANTHER" id="PTHR43390:SF1">
    <property type="entry name" value="CHLOROPLAST PROCESSING PEPTIDASE"/>
    <property type="match status" value="1"/>
</dbReference>
<evidence type="ECO:0000313" key="8">
    <source>
        <dbReference type="Proteomes" id="UP000516046"/>
    </source>
</evidence>
<dbReference type="InterPro" id="IPR019533">
    <property type="entry name" value="Peptidase_S26"/>
</dbReference>
<evidence type="ECO:0000256" key="2">
    <source>
        <dbReference type="ARBA" id="ARBA00009370"/>
    </source>
</evidence>
<evidence type="ECO:0000256" key="1">
    <source>
        <dbReference type="ARBA" id="ARBA00004401"/>
    </source>
</evidence>
<dbReference type="EMBL" id="CP060696">
    <property type="protein sequence ID" value="QNO17168.1"/>
    <property type="molecule type" value="Genomic_DNA"/>
</dbReference>
<dbReference type="GO" id="GO:0009003">
    <property type="term" value="F:signal peptidase activity"/>
    <property type="evidence" value="ECO:0007669"/>
    <property type="project" value="UniProtKB-EC"/>
</dbReference>
<name>A0A7G9WEQ6_9FIRM</name>
<dbReference type="NCBIfam" id="TIGR02227">
    <property type="entry name" value="sigpep_I_bact"/>
    <property type="match status" value="1"/>
</dbReference>
<feature type="transmembrane region" description="Helical" evidence="4">
    <location>
        <begin position="36"/>
        <end position="55"/>
    </location>
</feature>
<sequence length="193" mass="21533">MEESKGSGQGCEQSPEDPTAEQKNKKSVKKENPRSWILPIVLTIAATLLFCNFVARPSRVIGISMQNTCQDGDMVMLWELNYQPQHGDIVVVNNKNILQENLIKRVIAVAGDHITVYNGSVTLNGQKLTEDYIKEQSWEGADVDMTVPQGRVFLMGDNRNHSTDSRQIGAVSTSNIIGKVAVRFFPFTTMRTF</sequence>
<keyword evidence="4" id="KW-0812">Transmembrane</keyword>